<protein>
    <submittedName>
        <fullName evidence="2">Uncharacterized protein</fullName>
    </submittedName>
</protein>
<evidence type="ECO:0000256" key="1">
    <source>
        <dbReference type="SAM" id="MobiDB-lite"/>
    </source>
</evidence>
<name>A0AAD6MTR2_9EURO</name>
<comment type="caution">
    <text evidence="2">The sequence shown here is derived from an EMBL/GenBank/DDBJ whole genome shotgun (WGS) entry which is preliminary data.</text>
</comment>
<reference evidence="2" key="1">
    <citation type="journal article" date="2023" name="IMA Fungus">
        <title>Comparative genomic study of the Penicillium genus elucidates a diverse pangenome and 15 lateral gene transfer events.</title>
        <authorList>
            <person name="Petersen C."/>
            <person name="Sorensen T."/>
            <person name="Nielsen M.R."/>
            <person name="Sondergaard T.E."/>
            <person name="Sorensen J.L."/>
            <person name="Fitzpatrick D.A."/>
            <person name="Frisvad J.C."/>
            <person name="Nielsen K.L."/>
        </authorList>
    </citation>
    <scope>NUCLEOTIDE SEQUENCE</scope>
    <source>
        <strain evidence="2">IBT 17514</strain>
    </source>
</reference>
<sequence length="74" mass="8216">MRADHNGWAIIPGPKGTTKSTIKRIKDIPAYRPDAANPLFMPREPYCDRAPEGILPRAEYEALHSTPWQSGIGS</sequence>
<evidence type="ECO:0000313" key="2">
    <source>
        <dbReference type="EMBL" id="KAJ5716559.1"/>
    </source>
</evidence>
<dbReference type="EMBL" id="JAQJAN010000012">
    <property type="protein sequence ID" value="KAJ5716559.1"/>
    <property type="molecule type" value="Genomic_DNA"/>
</dbReference>
<feature type="region of interest" description="Disordered" evidence="1">
    <location>
        <begin position="1"/>
        <end position="20"/>
    </location>
</feature>
<evidence type="ECO:0000313" key="3">
    <source>
        <dbReference type="Proteomes" id="UP001215712"/>
    </source>
</evidence>
<gene>
    <name evidence="2" type="ORF">N7493_008470</name>
</gene>
<keyword evidence="3" id="KW-1185">Reference proteome</keyword>
<reference evidence="2" key="2">
    <citation type="submission" date="2023-01" db="EMBL/GenBank/DDBJ databases">
        <authorList>
            <person name="Petersen C."/>
        </authorList>
    </citation>
    <scope>NUCLEOTIDE SEQUENCE</scope>
    <source>
        <strain evidence="2">IBT 17514</strain>
    </source>
</reference>
<proteinExistence type="predicted"/>
<accession>A0AAD6MTR2</accession>
<dbReference type="Proteomes" id="UP001215712">
    <property type="component" value="Unassembled WGS sequence"/>
</dbReference>
<organism evidence="2 3">
    <name type="scientific">Penicillium malachiteum</name>
    <dbReference type="NCBI Taxonomy" id="1324776"/>
    <lineage>
        <taxon>Eukaryota</taxon>
        <taxon>Fungi</taxon>
        <taxon>Dikarya</taxon>
        <taxon>Ascomycota</taxon>
        <taxon>Pezizomycotina</taxon>
        <taxon>Eurotiomycetes</taxon>
        <taxon>Eurotiomycetidae</taxon>
        <taxon>Eurotiales</taxon>
        <taxon>Aspergillaceae</taxon>
        <taxon>Penicillium</taxon>
    </lineage>
</organism>
<dbReference type="AlphaFoldDB" id="A0AAD6MTR2"/>